<organism evidence="1 2">
    <name type="scientific">Panicum virgatum</name>
    <name type="common">Blackwell switchgrass</name>
    <dbReference type="NCBI Taxonomy" id="38727"/>
    <lineage>
        <taxon>Eukaryota</taxon>
        <taxon>Viridiplantae</taxon>
        <taxon>Streptophyta</taxon>
        <taxon>Embryophyta</taxon>
        <taxon>Tracheophyta</taxon>
        <taxon>Spermatophyta</taxon>
        <taxon>Magnoliopsida</taxon>
        <taxon>Liliopsida</taxon>
        <taxon>Poales</taxon>
        <taxon>Poaceae</taxon>
        <taxon>PACMAD clade</taxon>
        <taxon>Panicoideae</taxon>
        <taxon>Panicodae</taxon>
        <taxon>Paniceae</taxon>
        <taxon>Panicinae</taxon>
        <taxon>Panicum</taxon>
        <taxon>Panicum sect. Hiantes</taxon>
    </lineage>
</organism>
<gene>
    <name evidence="1" type="ORF">PVAP13_9NG728677</name>
</gene>
<evidence type="ECO:0000313" key="2">
    <source>
        <dbReference type="Proteomes" id="UP000823388"/>
    </source>
</evidence>
<accession>A0A8T0N1Z2</accession>
<dbReference type="EMBL" id="CM029054">
    <property type="protein sequence ID" value="KAG2543115.1"/>
    <property type="molecule type" value="Genomic_DNA"/>
</dbReference>
<proteinExistence type="predicted"/>
<protein>
    <submittedName>
        <fullName evidence="1">Uncharacterized protein</fullName>
    </submittedName>
</protein>
<reference evidence="1 2" key="1">
    <citation type="submission" date="2020-05" db="EMBL/GenBank/DDBJ databases">
        <title>WGS assembly of Panicum virgatum.</title>
        <authorList>
            <person name="Lovell J.T."/>
            <person name="Jenkins J."/>
            <person name="Shu S."/>
            <person name="Juenger T.E."/>
            <person name="Schmutz J."/>
        </authorList>
    </citation>
    <scope>NUCLEOTIDE SEQUENCE [LARGE SCALE GENOMIC DNA]</scope>
    <source>
        <strain evidence="2">cv. AP13</strain>
    </source>
</reference>
<dbReference type="AlphaFoldDB" id="A0A8T0N1Z2"/>
<evidence type="ECO:0000313" key="1">
    <source>
        <dbReference type="EMBL" id="KAG2543115.1"/>
    </source>
</evidence>
<comment type="caution">
    <text evidence="1">The sequence shown here is derived from an EMBL/GenBank/DDBJ whole genome shotgun (WGS) entry which is preliminary data.</text>
</comment>
<keyword evidence="2" id="KW-1185">Reference proteome</keyword>
<sequence length="117" mass="14234">MDTHLINLTEGPRLVPWHQLQGCHFNQHRHHHDISDDNTYMMRDLLRITLWRQQKERKDRTTSFLILVLHRIHHQQGPHKIPWRRTSKTGVSYFLHLTSRPILPYRHLWPSDVQVET</sequence>
<name>A0A8T0N1Z2_PANVG</name>
<dbReference type="Proteomes" id="UP000823388">
    <property type="component" value="Chromosome 9N"/>
</dbReference>